<dbReference type="Proteomes" id="UP000315842">
    <property type="component" value="Unassembled WGS sequence"/>
</dbReference>
<evidence type="ECO:0000256" key="1">
    <source>
        <dbReference type="SAM" id="MobiDB-lite"/>
    </source>
</evidence>
<comment type="caution">
    <text evidence="2">The sequence shown here is derived from an EMBL/GenBank/DDBJ whole genome shotgun (WGS) entry which is preliminary data.</text>
</comment>
<reference evidence="2 3" key="1">
    <citation type="submission" date="2019-06" db="EMBL/GenBank/DDBJ databases">
        <title>Whole genome shotgun sequence of Cellulomonas uda NBRC 3747.</title>
        <authorList>
            <person name="Hosoyama A."/>
            <person name="Uohara A."/>
            <person name="Ohji S."/>
            <person name="Ichikawa N."/>
        </authorList>
    </citation>
    <scope>NUCLEOTIDE SEQUENCE [LARGE SCALE GENOMIC DNA]</scope>
    <source>
        <strain evidence="2 3">NBRC 3747</strain>
    </source>
</reference>
<dbReference type="EMBL" id="BJLP01000052">
    <property type="protein sequence ID" value="GEA82237.1"/>
    <property type="molecule type" value="Genomic_DNA"/>
</dbReference>
<evidence type="ECO:0000313" key="3">
    <source>
        <dbReference type="Proteomes" id="UP000315842"/>
    </source>
</evidence>
<sequence length="291" mass="31325">MFALGERSRTQGNPTQSALRAMMLPRPETKEAHVIPIKTSVDDMQRVLGYMSRQIGWVEVSKAEKALGSVDERKIAAMVEFGLILRDGANIKLAPRGQTFVAGDQAAALREVITSIDLYRATVEWVHYGSKSEATAAEIGQYWESSHSDTLGNLQGSTLKDGAVCFGRVVEGAGLGTFTVGRGGKETRIAFNLTEVAEIVTGPSARGTTPSTQEDPDPTPETDPVQAGIAKSPAPMTPTPTQPTVSVSTSPNVHVNVEIHIAADATADTVREIFRNMAYYILDKPVDENDR</sequence>
<organism evidence="2 3">
    <name type="scientific">Cellulomonas uda</name>
    <dbReference type="NCBI Taxonomy" id="1714"/>
    <lineage>
        <taxon>Bacteria</taxon>
        <taxon>Bacillati</taxon>
        <taxon>Actinomycetota</taxon>
        <taxon>Actinomycetes</taxon>
        <taxon>Micrococcales</taxon>
        <taxon>Cellulomonadaceae</taxon>
        <taxon>Cellulomonas</taxon>
    </lineage>
</organism>
<protein>
    <submittedName>
        <fullName evidence="2">Uncharacterized protein</fullName>
    </submittedName>
</protein>
<accession>A0A4Y3KE03</accession>
<keyword evidence="3" id="KW-1185">Reference proteome</keyword>
<gene>
    <name evidence="2" type="ORF">CUD01_26810</name>
</gene>
<dbReference type="AlphaFoldDB" id="A0A4Y3KE03"/>
<proteinExistence type="predicted"/>
<feature type="region of interest" description="Disordered" evidence="1">
    <location>
        <begin position="200"/>
        <end position="249"/>
    </location>
</feature>
<evidence type="ECO:0000313" key="2">
    <source>
        <dbReference type="EMBL" id="GEA82237.1"/>
    </source>
</evidence>
<name>A0A4Y3KE03_CELUD</name>